<dbReference type="Proteomes" id="UP001151081">
    <property type="component" value="Unassembled WGS sequence"/>
</dbReference>
<accession>A0A9X3XGJ1</accession>
<evidence type="ECO:0000313" key="4">
    <source>
        <dbReference type="Proteomes" id="UP001151081"/>
    </source>
</evidence>
<evidence type="ECO:0000259" key="2">
    <source>
        <dbReference type="Pfam" id="PF00589"/>
    </source>
</evidence>
<gene>
    <name evidence="3" type="ORF">KEG57_49970</name>
</gene>
<name>A0A9X3XGJ1_9BACT</name>
<keyword evidence="1" id="KW-0233">DNA recombination</keyword>
<dbReference type="PANTHER" id="PTHR34605:SF4">
    <property type="entry name" value="DNA ADENINE METHYLTRANSFERASE"/>
    <property type="match status" value="1"/>
</dbReference>
<dbReference type="Gene3D" id="1.10.443.10">
    <property type="entry name" value="Intergrase catalytic core"/>
    <property type="match status" value="1"/>
</dbReference>
<sequence>MLCSSWGSARRCDGRSSSRCTSITSHGTHACVALLVARSKSDQEGAGDEVPVHAAPGSLCPVAALRAWLDAAAITSGPVFRSVDRWGRVGHAALSARAVASVIKRAARRVGLDPRELAGHSLRAGFATTAAGQGANMAELGRITRHASEGMLRRYIRAGTLFDRDPLRGVLVR</sequence>
<dbReference type="AlphaFoldDB" id="A0A9X3XGJ1"/>
<dbReference type="GO" id="GO:0006310">
    <property type="term" value="P:DNA recombination"/>
    <property type="evidence" value="ECO:0007669"/>
    <property type="project" value="UniProtKB-KW"/>
</dbReference>
<dbReference type="InterPro" id="IPR011010">
    <property type="entry name" value="DNA_brk_join_enz"/>
</dbReference>
<evidence type="ECO:0000256" key="1">
    <source>
        <dbReference type="ARBA" id="ARBA00023172"/>
    </source>
</evidence>
<dbReference type="RefSeq" id="WP_272459878.1">
    <property type="nucleotide sequence ID" value="NZ_JAGTJJ010000080.1"/>
</dbReference>
<dbReference type="InterPro" id="IPR002104">
    <property type="entry name" value="Integrase_catalytic"/>
</dbReference>
<proteinExistence type="predicted"/>
<organism evidence="3 4">
    <name type="scientific">Polyangium jinanense</name>
    <dbReference type="NCBI Taxonomy" id="2829994"/>
    <lineage>
        <taxon>Bacteria</taxon>
        <taxon>Pseudomonadati</taxon>
        <taxon>Myxococcota</taxon>
        <taxon>Polyangia</taxon>
        <taxon>Polyangiales</taxon>
        <taxon>Polyangiaceae</taxon>
        <taxon>Polyangium</taxon>
    </lineage>
</organism>
<dbReference type="GO" id="GO:0015074">
    <property type="term" value="P:DNA integration"/>
    <property type="evidence" value="ECO:0007669"/>
    <property type="project" value="InterPro"/>
</dbReference>
<dbReference type="EMBL" id="JAGTJJ010000080">
    <property type="protein sequence ID" value="MDC3988693.1"/>
    <property type="molecule type" value="Genomic_DNA"/>
</dbReference>
<reference evidence="3 4" key="1">
    <citation type="submission" date="2021-04" db="EMBL/GenBank/DDBJ databases">
        <title>Genome analysis of Polyangium sp.</title>
        <authorList>
            <person name="Li Y."/>
            <person name="Wang J."/>
        </authorList>
    </citation>
    <scope>NUCLEOTIDE SEQUENCE [LARGE SCALE GENOMIC DNA]</scope>
    <source>
        <strain evidence="3 4">SDU14</strain>
    </source>
</reference>
<dbReference type="SUPFAM" id="SSF56349">
    <property type="entry name" value="DNA breaking-rejoining enzymes"/>
    <property type="match status" value="1"/>
</dbReference>
<dbReference type="PANTHER" id="PTHR34605">
    <property type="entry name" value="PHAGE_INTEGRASE DOMAIN-CONTAINING PROTEIN"/>
    <property type="match status" value="1"/>
</dbReference>
<dbReference type="InterPro" id="IPR013762">
    <property type="entry name" value="Integrase-like_cat_sf"/>
</dbReference>
<dbReference type="GO" id="GO:0003677">
    <property type="term" value="F:DNA binding"/>
    <property type="evidence" value="ECO:0007669"/>
    <property type="project" value="InterPro"/>
</dbReference>
<dbReference type="Pfam" id="PF00589">
    <property type="entry name" value="Phage_integrase"/>
    <property type="match status" value="1"/>
</dbReference>
<dbReference type="InterPro" id="IPR052925">
    <property type="entry name" value="Phage_Integrase-like_Recomb"/>
</dbReference>
<protein>
    <submittedName>
        <fullName evidence="3">Tyrosine-type recombinase/integrase</fullName>
    </submittedName>
</protein>
<feature type="domain" description="Tyr recombinase" evidence="2">
    <location>
        <begin position="59"/>
        <end position="158"/>
    </location>
</feature>
<comment type="caution">
    <text evidence="3">The sequence shown here is derived from an EMBL/GenBank/DDBJ whole genome shotgun (WGS) entry which is preliminary data.</text>
</comment>
<keyword evidence="4" id="KW-1185">Reference proteome</keyword>
<evidence type="ECO:0000313" key="3">
    <source>
        <dbReference type="EMBL" id="MDC3988693.1"/>
    </source>
</evidence>